<dbReference type="InterPro" id="IPR038491">
    <property type="entry name" value="Velvet_dom_sf"/>
</dbReference>
<evidence type="ECO:0000259" key="7">
    <source>
        <dbReference type="PROSITE" id="PS51821"/>
    </source>
</evidence>
<keyword evidence="9" id="KW-1185">Reference proteome</keyword>
<evidence type="ECO:0000256" key="3">
    <source>
        <dbReference type="ARBA" id="ARBA00023163"/>
    </source>
</evidence>
<name>A0A261Y7P0_9FUNG</name>
<keyword evidence="6" id="KW-0472">Membrane</keyword>
<dbReference type="InterPro" id="IPR021740">
    <property type="entry name" value="Velvet"/>
</dbReference>
<proteinExistence type="predicted"/>
<sequence length="360" mass="38784">MAATPALVYVVLYTSAYIYLYVSSYTIEYAQQPVRARACGFGEKDRRPIDCNLVVNPASIPSASQIRSTVPDTASTKSSVLSLTNPTTTRTLMGSTFSSASHLYNLEGDLGVYFVFQDMSVRTEGRFTLRCALLDVKGAQDPSRPVRKTAVRAEVLSKPFDVYSAKRFPGMTESTELSKCFARQGIKIPIRKEMLTRPTDRLYHTGSSGSSVGANQESESPDEPTEDHPKETVSESVPLHPTEASASHQPPSTETAETSNLPNRMAISTIASPYNIQLPSSLVASSLRSHGGSQDSSRSTQHPSDAGLEDPKSTAQTSPFGSLSSAGENARVEGEPTSKVENHKNRPAPDGTDGTTLVKM</sequence>
<dbReference type="Proteomes" id="UP000242875">
    <property type="component" value="Unassembled WGS sequence"/>
</dbReference>
<feature type="domain" description="Velvet" evidence="7">
    <location>
        <begin position="19"/>
        <end position="191"/>
    </location>
</feature>
<dbReference type="EMBL" id="MVBO01000002">
    <property type="protein sequence ID" value="OZJ06632.1"/>
    <property type="molecule type" value="Genomic_DNA"/>
</dbReference>
<evidence type="ECO:0000256" key="4">
    <source>
        <dbReference type="ARBA" id="ARBA00023242"/>
    </source>
</evidence>
<dbReference type="OrthoDB" id="3056235at2759"/>
<organism evidence="8 9">
    <name type="scientific">Bifiguratus adelaidae</name>
    <dbReference type="NCBI Taxonomy" id="1938954"/>
    <lineage>
        <taxon>Eukaryota</taxon>
        <taxon>Fungi</taxon>
        <taxon>Fungi incertae sedis</taxon>
        <taxon>Mucoromycota</taxon>
        <taxon>Mucoromycotina</taxon>
        <taxon>Endogonomycetes</taxon>
        <taxon>Endogonales</taxon>
        <taxon>Endogonales incertae sedis</taxon>
        <taxon>Bifiguratus</taxon>
    </lineage>
</organism>
<feature type="region of interest" description="Disordered" evidence="5">
    <location>
        <begin position="197"/>
        <end position="262"/>
    </location>
</feature>
<protein>
    <recommendedName>
        <fullName evidence="7">Velvet domain-containing protein</fullName>
    </recommendedName>
</protein>
<comment type="caution">
    <text evidence="8">The sequence shown here is derived from an EMBL/GenBank/DDBJ whole genome shotgun (WGS) entry which is preliminary data.</text>
</comment>
<feature type="compositionally biased region" description="Basic and acidic residues" evidence="5">
    <location>
        <begin position="330"/>
        <end position="344"/>
    </location>
</feature>
<feature type="compositionally biased region" description="Polar residues" evidence="5">
    <location>
        <begin position="285"/>
        <end position="303"/>
    </location>
</feature>
<dbReference type="PANTHER" id="PTHR33572:SF3">
    <property type="entry name" value="VELVET COMPLEX SUBUNIT B"/>
    <property type="match status" value="1"/>
</dbReference>
<accession>A0A261Y7P0</accession>
<evidence type="ECO:0000256" key="2">
    <source>
        <dbReference type="ARBA" id="ARBA00023015"/>
    </source>
</evidence>
<dbReference type="AlphaFoldDB" id="A0A261Y7P0"/>
<dbReference type="Gene3D" id="2.60.40.3960">
    <property type="entry name" value="Velvet domain"/>
    <property type="match status" value="1"/>
</dbReference>
<evidence type="ECO:0000256" key="5">
    <source>
        <dbReference type="SAM" id="MobiDB-lite"/>
    </source>
</evidence>
<dbReference type="GO" id="GO:0005634">
    <property type="term" value="C:nucleus"/>
    <property type="evidence" value="ECO:0007669"/>
    <property type="project" value="UniProtKB-SubCell"/>
</dbReference>
<evidence type="ECO:0000313" key="8">
    <source>
        <dbReference type="EMBL" id="OZJ06632.1"/>
    </source>
</evidence>
<feature type="compositionally biased region" description="Polar residues" evidence="5">
    <location>
        <begin position="205"/>
        <end position="218"/>
    </location>
</feature>
<keyword evidence="3" id="KW-0804">Transcription</keyword>
<feature type="compositionally biased region" description="Polar residues" evidence="5">
    <location>
        <begin position="244"/>
        <end position="262"/>
    </location>
</feature>
<evidence type="ECO:0000256" key="1">
    <source>
        <dbReference type="ARBA" id="ARBA00004123"/>
    </source>
</evidence>
<keyword evidence="4" id="KW-0539">Nucleus</keyword>
<feature type="transmembrane region" description="Helical" evidence="6">
    <location>
        <begin position="6"/>
        <end position="27"/>
    </location>
</feature>
<gene>
    <name evidence="8" type="ORF">BZG36_00293</name>
</gene>
<dbReference type="Pfam" id="PF11754">
    <property type="entry name" value="Velvet"/>
    <property type="match status" value="2"/>
</dbReference>
<keyword evidence="6" id="KW-1133">Transmembrane helix</keyword>
<feature type="compositionally biased region" description="Polar residues" evidence="5">
    <location>
        <begin position="313"/>
        <end position="327"/>
    </location>
</feature>
<feature type="region of interest" description="Disordered" evidence="5">
    <location>
        <begin position="285"/>
        <end position="360"/>
    </location>
</feature>
<evidence type="ECO:0000313" key="9">
    <source>
        <dbReference type="Proteomes" id="UP000242875"/>
    </source>
</evidence>
<reference evidence="8 9" key="1">
    <citation type="journal article" date="2017" name="Mycologia">
        <title>Bifiguratus adelaidae, gen. et sp. nov., a new member of Mucoromycotina in endophytic and soil-dwelling habitats.</title>
        <authorList>
            <person name="Torres-Cruz T.J."/>
            <person name="Billingsley Tobias T.L."/>
            <person name="Almatruk M."/>
            <person name="Hesse C."/>
            <person name="Kuske C.R."/>
            <person name="Desiro A."/>
            <person name="Benucci G.M."/>
            <person name="Bonito G."/>
            <person name="Stajich J.E."/>
            <person name="Dunlap C."/>
            <person name="Arnold A.E."/>
            <person name="Porras-Alfaro A."/>
        </authorList>
    </citation>
    <scope>NUCLEOTIDE SEQUENCE [LARGE SCALE GENOMIC DNA]</scope>
    <source>
        <strain evidence="8 9">AZ0501</strain>
    </source>
</reference>
<dbReference type="InterPro" id="IPR037525">
    <property type="entry name" value="Velvet_dom"/>
</dbReference>
<keyword evidence="6" id="KW-0812">Transmembrane</keyword>
<dbReference type="PROSITE" id="PS51821">
    <property type="entry name" value="VELVET"/>
    <property type="match status" value="1"/>
</dbReference>
<comment type="subcellular location">
    <subcellularLocation>
        <location evidence="1">Nucleus</location>
    </subcellularLocation>
</comment>
<dbReference type="PANTHER" id="PTHR33572">
    <property type="entry name" value="SPORE DEVELOPMENT REGULATOR VOSA"/>
    <property type="match status" value="1"/>
</dbReference>
<evidence type="ECO:0000256" key="6">
    <source>
        <dbReference type="SAM" id="Phobius"/>
    </source>
</evidence>
<keyword evidence="2" id="KW-0805">Transcription regulation</keyword>